<evidence type="ECO:0000256" key="2">
    <source>
        <dbReference type="ARBA" id="ARBA00005386"/>
    </source>
</evidence>
<comment type="pathway">
    <text evidence="1">Protein modification; protein glycosylation.</text>
</comment>
<dbReference type="PROSITE" id="PS50005">
    <property type="entry name" value="TPR"/>
    <property type="match status" value="5"/>
</dbReference>
<keyword evidence="4" id="KW-0328">Glycosyltransferase</keyword>
<feature type="repeat" description="TPR" evidence="8">
    <location>
        <begin position="75"/>
        <end position="108"/>
    </location>
</feature>
<dbReference type="EC" id="2.4.1.255" evidence="3"/>
<dbReference type="PANTHER" id="PTHR44835:SF1">
    <property type="entry name" value="PROTEIN O-GLCNAC TRANSFERASE"/>
    <property type="match status" value="1"/>
</dbReference>
<evidence type="ECO:0000256" key="4">
    <source>
        <dbReference type="ARBA" id="ARBA00022676"/>
    </source>
</evidence>
<dbReference type="Pfam" id="PF13432">
    <property type="entry name" value="TPR_16"/>
    <property type="match status" value="2"/>
</dbReference>
<evidence type="ECO:0000313" key="10">
    <source>
        <dbReference type="EMBL" id="AAZ45541.1"/>
    </source>
</evidence>
<dbReference type="SMART" id="SM00028">
    <property type="entry name" value="TPR"/>
    <property type="match status" value="8"/>
</dbReference>
<organism evidence="10">
    <name type="scientific">Dechloromonas aromatica (strain RCB)</name>
    <dbReference type="NCBI Taxonomy" id="159087"/>
    <lineage>
        <taxon>Bacteria</taxon>
        <taxon>Pseudomonadati</taxon>
        <taxon>Pseudomonadota</taxon>
        <taxon>Betaproteobacteria</taxon>
        <taxon>Rhodocyclales</taxon>
        <taxon>Azonexaceae</taxon>
        <taxon>Dechloromonas</taxon>
    </lineage>
</organism>
<keyword evidence="7 8" id="KW-0802">TPR repeat</keyword>
<dbReference type="InterPro" id="IPR019734">
    <property type="entry name" value="TPR_rpt"/>
</dbReference>
<dbReference type="GO" id="GO:0097363">
    <property type="term" value="F:protein O-acetylglucosaminyltransferase activity"/>
    <property type="evidence" value="ECO:0007669"/>
    <property type="project" value="UniProtKB-EC"/>
</dbReference>
<evidence type="ECO:0000256" key="3">
    <source>
        <dbReference type="ARBA" id="ARBA00011970"/>
    </source>
</evidence>
<dbReference type="eggNOG" id="COG3063">
    <property type="taxonomic scope" value="Bacteria"/>
</dbReference>
<dbReference type="CAZy" id="GT41">
    <property type="family name" value="Glycosyltransferase Family 41"/>
</dbReference>
<comment type="similarity">
    <text evidence="2">Belongs to the glycosyltransferase 41 family. O-GlcNAc transferase subfamily.</text>
</comment>
<feature type="domain" description="O-GlcNAc transferase C-terminal" evidence="9">
    <location>
        <begin position="601"/>
        <end position="776"/>
    </location>
</feature>
<evidence type="ECO:0000256" key="5">
    <source>
        <dbReference type="ARBA" id="ARBA00022679"/>
    </source>
</evidence>
<name>Q47HZ0_DECAR</name>
<evidence type="ECO:0000256" key="7">
    <source>
        <dbReference type="ARBA" id="ARBA00022803"/>
    </source>
</evidence>
<sequence length="796" mass="87418">MGSAAGLEERLQEGRRLFAEGRYGESAAVLQALVGDAPGNAAAWLELGRLALTIPDLPAARDFLNEAVAHDPGNIGALSLLGEVLRRDGAWLEAQAYLQRALAVAPDDLLLACRLANCYVGSGELFKANELLSGLLARYPSVGELYLLRGLVLYQLRHDAQAEADLHLCLGLAPNSAQALAALGDIYRDRELYEEAADFVDRAYQLAPDDIHVARARAYLSLALRDWGKAADILAEVLQQAPSDVVAAVNRVAALIESGNALAAIDALEDALRVGASEPWVHEMLGAMFAQRGDWKIAVENLEASVAREPTSTTGWNILIVAYSKLGEMEKAEAAAKKILEIDPHHVNALINLGGLKIDLGFHDEGIQLFQRALAQAPESPAAYSGLLFGMLFSSEVPVKDILEAAANGDERVWHPLLRNYSFADRNQDVERSLKIGWVSSDLRGHAVGAFVGPFVGFLNKERFQHYVYDNWSIEDSVTAMIRPFATHWRKILGLGDNAAAELIRSDEIDILIDLNGYTAGHRLGVFARKPAPIQVEWLGYPGTTGMSAMDYILVPNDDFLAKGGWCTEMPWPLKDCYGVRSGIPDVPVRETLPCDESNIFTFACMNRFSKVSMRALDLWGDLLLKVPNSRLLLIGRGGSDEQTVRALRKRFQEKGVPAERLEILESKPPHEYLDTYNQVDLCLDPFPFNGGTTGFDSIWMGVPYVTLRGDSLHSRAGSNILKYVDLADLVADSESEYVAKAVALAADRDALRRHRNRLRERMMASPLMDTAGFAKGIEDALRGMWRVWCEEGGEK</sequence>
<feature type="repeat" description="TPR" evidence="8">
    <location>
        <begin position="313"/>
        <end position="346"/>
    </location>
</feature>
<evidence type="ECO:0000259" key="9">
    <source>
        <dbReference type="Pfam" id="PF13844"/>
    </source>
</evidence>
<dbReference type="Gene3D" id="3.40.50.11380">
    <property type="match status" value="1"/>
</dbReference>
<feature type="domain" description="O-GlcNAc transferase C-terminal" evidence="9">
    <location>
        <begin position="419"/>
        <end position="554"/>
    </location>
</feature>
<dbReference type="InterPro" id="IPR051939">
    <property type="entry name" value="Glycosyltr_41/O-GlcNAc_trsf"/>
</dbReference>
<dbReference type="Gene3D" id="1.25.40.10">
    <property type="entry name" value="Tetratricopeptide repeat domain"/>
    <property type="match status" value="2"/>
</dbReference>
<dbReference type="Gene3D" id="3.40.50.2000">
    <property type="entry name" value="Glycogen Phosphorylase B"/>
    <property type="match status" value="1"/>
</dbReference>
<dbReference type="EMBL" id="CP000089">
    <property type="protein sequence ID" value="AAZ45541.1"/>
    <property type="molecule type" value="Genomic_DNA"/>
</dbReference>
<gene>
    <name evidence="10" type="ordered locus">Daro_0785</name>
</gene>
<feature type="repeat" description="TPR" evidence="8">
    <location>
        <begin position="177"/>
        <end position="210"/>
    </location>
</feature>
<evidence type="ECO:0000256" key="8">
    <source>
        <dbReference type="PROSITE-ProRule" id="PRU00339"/>
    </source>
</evidence>
<accession>Q47HZ0</accession>
<keyword evidence="6" id="KW-0677">Repeat</keyword>
<dbReference type="Pfam" id="PF14559">
    <property type="entry name" value="TPR_19"/>
    <property type="match status" value="2"/>
</dbReference>
<evidence type="ECO:0000256" key="1">
    <source>
        <dbReference type="ARBA" id="ARBA00004922"/>
    </source>
</evidence>
<dbReference type="Pfam" id="PF13844">
    <property type="entry name" value="Glyco_transf_41"/>
    <property type="match status" value="2"/>
</dbReference>
<dbReference type="HOGENOM" id="CLU_001721_4_0_4"/>
<dbReference type="PANTHER" id="PTHR44835">
    <property type="entry name" value="UDP-N-ACETYLGLUCOSAMINE--PEPTIDE N-ACETYLGLUCOSAMINYLTRANSFERASE SPINDLY-RELATED"/>
    <property type="match status" value="1"/>
</dbReference>
<proteinExistence type="inferred from homology"/>
<dbReference type="AlphaFoldDB" id="Q47HZ0"/>
<keyword evidence="5" id="KW-0808">Transferase</keyword>
<dbReference type="KEGG" id="dar:Daro_0785"/>
<evidence type="ECO:0000256" key="6">
    <source>
        <dbReference type="ARBA" id="ARBA00022737"/>
    </source>
</evidence>
<feature type="repeat" description="TPR" evidence="8">
    <location>
        <begin position="41"/>
        <end position="74"/>
    </location>
</feature>
<dbReference type="SUPFAM" id="SSF53756">
    <property type="entry name" value="UDP-Glycosyltransferase/glycogen phosphorylase"/>
    <property type="match status" value="1"/>
</dbReference>
<dbReference type="SUPFAM" id="SSF48452">
    <property type="entry name" value="TPR-like"/>
    <property type="match status" value="2"/>
</dbReference>
<feature type="repeat" description="TPR" evidence="8">
    <location>
        <begin position="347"/>
        <end position="380"/>
    </location>
</feature>
<dbReference type="eggNOG" id="COG3914">
    <property type="taxonomic scope" value="Bacteria"/>
</dbReference>
<dbReference type="InterPro" id="IPR029489">
    <property type="entry name" value="OGT/SEC/SPY_C"/>
</dbReference>
<dbReference type="eggNOG" id="COG0457">
    <property type="taxonomic scope" value="Bacteria"/>
</dbReference>
<protein>
    <recommendedName>
        <fullName evidence="3">protein O-GlcNAc transferase</fullName>
        <ecNumber evidence="3">2.4.1.255</ecNumber>
    </recommendedName>
</protein>
<dbReference type="InterPro" id="IPR011990">
    <property type="entry name" value="TPR-like_helical_dom_sf"/>
</dbReference>
<dbReference type="STRING" id="159087.Daro_0785"/>
<reference evidence="10" key="1">
    <citation type="submission" date="2005-08" db="EMBL/GenBank/DDBJ databases">
        <title>Complete sequence of Dechloromonas aromatica RCB.</title>
        <authorList>
            <person name="Salinero K.K."/>
            <person name="Copeland A."/>
            <person name="Lucas S."/>
            <person name="Lapidus A."/>
            <person name="Barry K."/>
            <person name="Detter J.C."/>
            <person name="Glavina T."/>
            <person name="Hammon N."/>
            <person name="Israni S."/>
            <person name="Pitluck S."/>
            <person name="Di Bartolo G."/>
            <person name="Trong S."/>
            <person name="Schmutz J."/>
            <person name="Larimer F."/>
            <person name="Land M."/>
            <person name="Ivanova N."/>
            <person name="Richardson P."/>
        </authorList>
    </citation>
    <scope>NUCLEOTIDE SEQUENCE</scope>
    <source>
        <strain evidence="10">RCB</strain>
    </source>
</reference>